<reference evidence="2 3" key="1">
    <citation type="submission" date="2016-10" db="EMBL/GenBank/DDBJ databases">
        <authorList>
            <person name="Varghese N."/>
            <person name="Submissions S."/>
        </authorList>
    </citation>
    <scope>NUCLEOTIDE SEQUENCE [LARGE SCALE GENOMIC DNA]</scope>
    <source>
        <strain evidence="2 3">DSM 2373</strain>
    </source>
</reference>
<dbReference type="PROSITE" id="PS50983">
    <property type="entry name" value="FE_B12_PBP"/>
    <property type="match status" value="1"/>
</dbReference>
<accession>A0A1G8WZK5</accession>
<dbReference type="InterPro" id="IPR050902">
    <property type="entry name" value="ABC_Transporter_SBP"/>
</dbReference>
<dbReference type="Pfam" id="PF01497">
    <property type="entry name" value="Peripla_BP_2"/>
    <property type="match status" value="1"/>
</dbReference>
<dbReference type="PANTHER" id="PTHR30535">
    <property type="entry name" value="VITAMIN B12-BINDING PROTEIN"/>
    <property type="match status" value="1"/>
</dbReference>
<proteinExistence type="predicted"/>
<dbReference type="Proteomes" id="UP000326500">
    <property type="component" value="Unassembled WGS sequence"/>
</dbReference>
<dbReference type="InterPro" id="IPR002491">
    <property type="entry name" value="ABC_transptr_periplasmic_BD"/>
</dbReference>
<sequence>MKPIPILALALLLVLAVPASASTGGGIVGDADGDGVLTSAEYASATLAYLDAAYMGGTGVLDRTDIQDAAWVYTYWDGRPLTITDSSGKTMTLYRPLRRVVTFSGESLETLRSLGFDMEKVVAVDKYSHEKKTFFPECQGKANVGSVWSPDMERVLSVRPDAVFLYATISVSACDDIQKRLEASSPNIRVFRFDCFKPATYAGEIRTIASMIGRKDRGEEFASFYESTMDRIRDGTAGVPDGEKTRVYFEYWYDYTTVSAGSGYNEKIGLAGGVNPFSVGTTEYPTVDPEAILLADPEVVVKLAGQGLAVGGYAGHDPEALGAIRSTLIERPGWSSISAVKDGRVYVIHSDILGGAQHFIGTAYLAKWFYPDRFADLDPHAIHQRYLTEFQGIDFDLASKGTFVYP</sequence>
<evidence type="ECO:0000313" key="2">
    <source>
        <dbReference type="EMBL" id="SDJ83516.1"/>
    </source>
</evidence>
<feature type="domain" description="Fe/B12 periplasmic-binding" evidence="1">
    <location>
        <begin position="99"/>
        <end position="377"/>
    </location>
</feature>
<dbReference type="EMBL" id="FNFT01000001">
    <property type="protein sequence ID" value="SDJ83516.1"/>
    <property type="molecule type" value="Genomic_DNA"/>
</dbReference>
<evidence type="ECO:0000259" key="1">
    <source>
        <dbReference type="PROSITE" id="PS50983"/>
    </source>
</evidence>
<evidence type="ECO:0000313" key="3">
    <source>
        <dbReference type="Proteomes" id="UP000326500"/>
    </source>
</evidence>
<protein>
    <submittedName>
        <fullName evidence="2">Iron complex transport system substrate-binding protein</fullName>
    </submittedName>
</protein>
<dbReference type="PANTHER" id="PTHR30535:SF34">
    <property type="entry name" value="MOLYBDATE-BINDING PROTEIN MOLA"/>
    <property type="match status" value="1"/>
</dbReference>
<keyword evidence="3" id="KW-1185">Reference proteome</keyword>
<organism evidence="2 3">
    <name type="scientific">Methanoculleus thermophilus</name>
    <dbReference type="NCBI Taxonomy" id="2200"/>
    <lineage>
        <taxon>Archaea</taxon>
        <taxon>Methanobacteriati</taxon>
        <taxon>Methanobacteriota</taxon>
        <taxon>Stenosarchaea group</taxon>
        <taxon>Methanomicrobia</taxon>
        <taxon>Methanomicrobiales</taxon>
        <taxon>Methanomicrobiaceae</taxon>
        <taxon>Methanoculleus</taxon>
    </lineage>
</organism>
<gene>
    <name evidence="2" type="ORF">SAMN04488571_101170</name>
</gene>
<name>A0A1G8WZK5_9EURY</name>
<dbReference type="Gene3D" id="3.40.50.1980">
    <property type="entry name" value="Nitrogenase molybdenum iron protein domain"/>
    <property type="match status" value="2"/>
</dbReference>
<dbReference type="AlphaFoldDB" id="A0A1G8WZK5"/>
<dbReference type="STRING" id="2200.GCA_001571405_00914"/>
<dbReference type="InterPro" id="IPR018247">
    <property type="entry name" value="EF_Hand_1_Ca_BS"/>
</dbReference>
<dbReference type="RefSeq" id="WP_224732715.1">
    <property type="nucleotide sequence ID" value="NZ_BCNX01000006.1"/>
</dbReference>
<dbReference type="PROSITE" id="PS00018">
    <property type="entry name" value="EF_HAND_1"/>
    <property type="match status" value="1"/>
</dbReference>
<dbReference type="SUPFAM" id="SSF53807">
    <property type="entry name" value="Helical backbone' metal receptor"/>
    <property type="match status" value="1"/>
</dbReference>